<keyword evidence="1" id="KW-0472">Membrane</keyword>
<protein>
    <submittedName>
        <fullName evidence="2">Uncharacterized protein</fullName>
    </submittedName>
</protein>
<proteinExistence type="predicted"/>
<dbReference type="Proteomes" id="UP000177130">
    <property type="component" value="Unassembled WGS sequence"/>
</dbReference>
<dbReference type="STRING" id="1802306.A3C72_02310"/>
<keyword evidence="1" id="KW-1133">Transmembrane helix</keyword>
<keyword evidence="1" id="KW-0812">Transmembrane</keyword>
<dbReference type="AlphaFoldDB" id="A0A1G2ME31"/>
<evidence type="ECO:0000313" key="2">
    <source>
        <dbReference type="EMBL" id="OHA22165.1"/>
    </source>
</evidence>
<evidence type="ECO:0000313" key="3">
    <source>
        <dbReference type="Proteomes" id="UP000177130"/>
    </source>
</evidence>
<evidence type="ECO:0000256" key="1">
    <source>
        <dbReference type="SAM" id="Phobius"/>
    </source>
</evidence>
<comment type="caution">
    <text evidence="2">The sequence shown here is derived from an EMBL/GenBank/DDBJ whole genome shotgun (WGS) entry which is preliminary data.</text>
</comment>
<organism evidence="2 3">
    <name type="scientific">Candidatus Taylorbacteria bacterium RIFCSPHIGHO2_02_FULL_43_32b</name>
    <dbReference type="NCBI Taxonomy" id="1802306"/>
    <lineage>
        <taxon>Bacteria</taxon>
        <taxon>Candidatus Tayloriibacteriota</taxon>
    </lineage>
</organism>
<dbReference type="InterPro" id="IPR012902">
    <property type="entry name" value="N_methyl_site"/>
</dbReference>
<feature type="transmembrane region" description="Helical" evidence="1">
    <location>
        <begin position="21"/>
        <end position="39"/>
    </location>
</feature>
<dbReference type="PROSITE" id="PS00409">
    <property type="entry name" value="PROKAR_NTER_METHYL"/>
    <property type="match status" value="1"/>
</dbReference>
<gene>
    <name evidence="2" type="ORF">A3C72_02310</name>
</gene>
<dbReference type="EMBL" id="MHRK01000058">
    <property type="protein sequence ID" value="OHA22165.1"/>
    <property type="molecule type" value="Genomic_DNA"/>
</dbReference>
<reference evidence="2 3" key="1">
    <citation type="journal article" date="2016" name="Nat. Commun.">
        <title>Thousands of microbial genomes shed light on interconnected biogeochemical processes in an aquifer system.</title>
        <authorList>
            <person name="Anantharaman K."/>
            <person name="Brown C.T."/>
            <person name="Hug L.A."/>
            <person name="Sharon I."/>
            <person name="Castelle C.J."/>
            <person name="Probst A.J."/>
            <person name="Thomas B.C."/>
            <person name="Singh A."/>
            <person name="Wilkins M.J."/>
            <person name="Karaoz U."/>
            <person name="Brodie E.L."/>
            <person name="Williams K.H."/>
            <person name="Hubbard S.S."/>
            <person name="Banfield J.F."/>
        </authorList>
    </citation>
    <scope>NUCLEOTIDE SEQUENCE [LARGE SCALE GENOMIC DNA]</scope>
</reference>
<accession>A0A1G2ME31</accession>
<name>A0A1G2ME31_9BACT</name>
<sequence length="236" mass="25504">MKIENRKLKKKFTGGFTLPEVMIVIGFFVIMSATLSIGVSKFSNSINLTNLAYDMALSLRQTQVYGTSVKDRTSSGVSTFESGYGLIYFSSDKLSYAMFADDPDVSKRYNRRCGATSESVASVSVCETSSSKEFVKKFLIGRGNSISKFCATRPSGQKDCSDGSTASVLSYLAVSFMRPSPDAFIRTNLTPTSGDIPLLPSFYQSACIEMSSSDGTRKNSVTVSFTGFISVANACP</sequence>